<dbReference type="Proteomes" id="UP000274822">
    <property type="component" value="Unassembled WGS sequence"/>
</dbReference>
<organism evidence="5 6">
    <name type="scientific">Jimgerdemannia flammicorona</name>
    <dbReference type="NCBI Taxonomy" id="994334"/>
    <lineage>
        <taxon>Eukaryota</taxon>
        <taxon>Fungi</taxon>
        <taxon>Fungi incertae sedis</taxon>
        <taxon>Mucoromycota</taxon>
        <taxon>Mucoromycotina</taxon>
        <taxon>Endogonomycetes</taxon>
        <taxon>Endogonales</taxon>
        <taxon>Endogonaceae</taxon>
        <taxon>Jimgerdemannia</taxon>
    </lineage>
</organism>
<evidence type="ECO:0000256" key="4">
    <source>
        <dbReference type="SAM" id="MobiDB-lite"/>
    </source>
</evidence>
<evidence type="ECO:0000256" key="2">
    <source>
        <dbReference type="ARBA" id="ARBA00023043"/>
    </source>
</evidence>
<dbReference type="Gene3D" id="1.25.40.20">
    <property type="entry name" value="Ankyrin repeat-containing domain"/>
    <property type="match status" value="1"/>
</dbReference>
<name>A0A433QQK5_9FUNG</name>
<dbReference type="EMBL" id="RBNJ01002372">
    <property type="protein sequence ID" value="RUS32038.1"/>
    <property type="molecule type" value="Genomic_DNA"/>
</dbReference>
<dbReference type="InterPro" id="IPR002110">
    <property type="entry name" value="Ankyrin_rpt"/>
</dbReference>
<accession>A0A433QQK5</accession>
<evidence type="ECO:0000313" key="6">
    <source>
        <dbReference type="Proteomes" id="UP000274822"/>
    </source>
</evidence>
<dbReference type="SUPFAM" id="SSF48403">
    <property type="entry name" value="Ankyrin repeat"/>
    <property type="match status" value="1"/>
</dbReference>
<feature type="region of interest" description="Disordered" evidence="4">
    <location>
        <begin position="361"/>
        <end position="412"/>
    </location>
</feature>
<feature type="compositionally biased region" description="Basic and acidic residues" evidence="4">
    <location>
        <begin position="320"/>
        <end position="337"/>
    </location>
</feature>
<evidence type="ECO:0000256" key="1">
    <source>
        <dbReference type="ARBA" id="ARBA00022737"/>
    </source>
</evidence>
<proteinExistence type="predicted"/>
<dbReference type="PANTHER" id="PTHR24198:SF165">
    <property type="entry name" value="ANKYRIN REPEAT-CONTAINING PROTEIN-RELATED"/>
    <property type="match status" value="1"/>
</dbReference>
<dbReference type="PROSITE" id="PS50297">
    <property type="entry name" value="ANK_REP_REGION"/>
    <property type="match status" value="1"/>
</dbReference>
<sequence>MKLPSFFTTNPFTANSAGQLIVWFAMAEIPKTTYSLPSSVALQEAILRRLVGSLDADPELRPVIDHSLSSLVKEFTKVFQDLSEENTKLRNTVDRLQTQSSPSQTQSSPSQTQSSPSQTQSSPSQTQSSPSQTQSSPSQTQSSPSQTQSSPSQTQSSPYQTQSSPYQTQSSPYQTQSSPYQTQSSPYQTQSSPYQTQSSPYQTQSSPYQTQSSPYQTQSSPYQTHSSPSQPKLYGTIKPDKRDSGESFTKTNISRAMTMPLTPPPDSDRFPARSFSVSNHSNEKFDGIHEHDVLTDDILNMLSPVMVTSPAAKRRTTVDDYFGKPEAPDARTLERNDSGTSTVSTAYSIASSDCSVATSVSSAPSVGQSTSDCDRSPAAPRRPINVSNGWRTTSFHNNPASPAQPPVTVERDRHSSEFSTLLLTRTRSCESSIYSAYPPAPIAEPHIPMSPEDARRITFPFGPASDKEKGDYSQQHSAPFGGVIVARPSVYDAAKNVSVSSLGTVSSGFSGPLSTIGDVPDKVHRTEALQYGGPNSLWNTMINPSSDEEIRIKILTSFFNNNGSPNIAKPTVNEGTLLYGHGLIHAAIITKSVKVLAFVLQAGANPDAVSLCATDEDKVTPIFLAAKMDFVEGIKLLVEYRGSIMNAVGPRKKTAFIGAAESGSSAALRQLIQFSSMLGWVNIPDAIGITALHWAAWFNQVDCVRILITEGKVNCEVSDKDGETPLHYAAKRGHVELIVALIHEFDMNVNVTLSKKVGTPLDVAKKCNKRAAENILKNLGGMTQKEVSKIWKKKK</sequence>
<evidence type="ECO:0000313" key="5">
    <source>
        <dbReference type="EMBL" id="RUS32038.1"/>
    </source>
</evidence>
<dbReference type="InterPro" id="IPR036770">
    <property type="entry name" value="Ankyrin_rpt-contain_sf"/>
</dbReference>
<feature type="region of interest" description="Disordered" evidence="4">
    <location>
        <begin position="89"/>
        <end position="267"/>
    </location>
</feature>
<dbReference type="SMART" id="SM00248">
    <property type="entry name" value="ANK"/>
    <property type="match status" value="5"/>
</dbReference>
<feature type="compositionally biased region" description="Polar residues" evidence="4">
    <location>
        <begin position="246"/>
        <end position="255"/>
    </location>
</feature>
<feature type="compositionally biased region" description="Polar residues" evidence="4">
    <location>
        <begin position="385"/>
        <end position="401"/>
    </location>
</feature>
<keyword evidence="6" id="KW-1185">Reference proteome</keyword>
<keyword evidence="2 3" id="KW-0040">ANK repeat</keyword>
<feature type="compositionally biased region" description="Low complexity" evidence="4">
    <location>
        <begin position="97"/>
        <end position="224"/>
    </location>
</feature>
<comment type="caution">
    <text evidence="5">The sequence shown here is derived from an EMBL/GenBank/DDBJ whole genome shotgun (WGS) entry which is preliminary data.</text>
</comment>
<dbReference type="AlphaFoldDB" id="A0A433QQK5"/>
<feature type="region of interest" description="Disordered" evidence="4">
    <location>
        <begin position="320"/>
        <end position="339"/>
    </location>
</feature>
<keyword evidence="1" id="KW-0677">Repeat</keyword>
<dbReference type="PANTHER" id="PTHR24198">
    <property type="entry name" value="ANKYRIN REPEAT AND PROTEIN KINASE DOMAIN-CONTAINING PROTEIN"/>
    <property type="match status" value="1"/>
</dbReference>
<feature type="repeat" description="ANK" evidence="3">
    <location>
        <begin position="721"/>
        <end position="754"/>
    </location>
</feature>
<dbReference type="PROSITE" id="PS50088">
    <property type="entry name" value="ANK_REPEAT"/>
    <property type="match status" value="1"/>
</dbReference>
<dbReference type="Pfam" id="PF12796">
    <property type="entry name" value="Ank_2"/>
    <property type="match status" value="2"/>
</dbReference>
<evidence type="ECO:0000256" key="3">
    <source>
        <dbReference type="PROSITE-ProRule" id="PRU00023"/>
    </source>
</evidence>
<reference evidence="5 6" key="1">
    <citation type="journal article" date="2018" name="New Phytol.">
        <title>Phylogenomics of Endogonaceae and evolution of mycorrhizas within Mucoromycota.</title>
        <authorList>
            <person name="Chang Y."/>
            <person name="Desiro A."/>
            <person name="Na H."/>
            <person name="Sandor L."/>
            <person name="Lipzen A."/>
            <person name="Clum A."/>
            <person name="Barry K."/>
            <person name="Grigoriev I.V."/>
            <person name="Martin F.M."/>
            <person name="Stajich J.E."/>
            <person name="Smith M.E."/>
            <person name="Bonito G."/>
            <person name="Spatafora J.W."/>
        </authorList>
    </citation>
    <scope>NUCLEOTIDE SEQUENCE [LARGE SCALE GENOMIC DNA]</scope>
    <source>
        <strain evidence="5 6">AD002</strain>
    </source>
</reference>
<gene>
    <name evidence="5" type="ORF">BC938DRAFT_476433</name>
</gene>
<protein>
    <submittedName>
        <fullName evidence="5">Uncharacterized protein</fullName>
    </submittedName>
</protein>